<name>Q7M021_RCNMV</name>
<evidence type="ECO:0000256" key="3">
    <source>
        <dbReference type="SAM" id="MobiDB-lite"/>
    </source>
</evidence>
<evidence type="ECO:0000256" key="1">
    <source>
        <dbReference type="ARBA" id="ARBA00022448"/>
    </source>
</evidence>
<dbReference type="InterPro" id="IPR000603">
    <property type="entry name" value="MPV"/>
</dbReference>
<sequence length="326" mass="35757">MAIHVESVQDLAKTNDGVAVLLNRYTDWKCRSGVTEAPLIPASIMSKITDYARTTAKGNSVALNYTHVILSLAPTIGVAIPGHVTVELVNPNVDGPFQVMSGQTLSWSPGAGKPCLMIFSVHHQLNSDHEPFRVRITNSGIPTKKSYARCHAYWGYDVGTRHRYYKSEPARLIELEVGYQRTLLSSIKAVEAYVQFTFDTSRMESNPQLCTKSKVNTIPPKVETHPIRGIAPPLSVGKSQRLSSEVSKPEGGNGNETTKLPASGPTLRPGSALSMKRGSRRNIAYSSNPIKRNQDDNWLGDHLSNKGRDIRPKAGETLDEPVKLDT</sequence>
<keyword evidence="1" id="KW-0813">Transport</keyword>
<evidence type="ECO:0000256" key="2">
    <source>
        <dbReference type="ARBA" id="ARBA00023031"/>
    </source>
</evidence>
<evidence type="ECO:0000313" key="4">
    <source>
        <dbReference type="PIR" id="A61410"/>
    </source>
</evidence>
<dbReference type="GO" id="GO:0046740">
    <property type="term" value="P:transport of virus in host, cell to cell"/>
    <property type="evidence" value="ECO:0007669"/>
    <property type="project" value="UniProtKB-KW"/>
</dbReference>
<feature type="compositionally biased region" description="Polar residues" evidence="3">
    <location>
        <begin position="237"/>
        <end position="246"/>
    </location>
</feature>
<organism evidence="4">
    <name type="scientific">Red clover necrotic mosaic virus</name>
    <name type="common">RCNMV</name>
    <dbReference type="NCBI Taxonomy" id="12267"/>
    <lineage>
        <taxon>Viruses</taxon>
        <taxon>Riboviria</taxon>
        <taxon>Orthornavirae</taxon>
        <taxon>Kitrinoviricota</taxon>
        <taxon>Tolucaviricetes</taxon>
        <taxon>Tolivirales</taxon>
        <taxon>Tombusviridae</taxon>
        <taxon>Regressovirinae</taxon>
        <taxon>Dianthovirus</taxon>
        <taxon>Dianthovirus trifolii</taxon>
    </lineage>
</organism>
<organismHost>
    <name type="scientific">Medicago sativa</name>
    <name type="common">Alfalfa</name>
    <dbReference type="NCBI Taxonomy" id="3879"/>
</organismHost>
<organismHost>
    <name type="scientific">Trifolium repens</name>
    <name type="common">Creeping white clover</name>
    <dbReference type="NCBI Taxonomy" id="3899"/>
</organismHost>
<keyword evidence="2" id="KW-0916">Viral movement protein</keyword>
<dbReference type="Pfam" id="PF00803">
    <property type="entry name" value="3A"/>
    <property type="match status" value="1"/>
</dbReference>
<organismHost>
    <name type="scientific">Melilotus officinalis</name>
    <name type="common">Yellow sweet clover</name>
    <name type="synonym">Trifolium officinale</name>
    <dbReference type="NCBI Taxonomy" id="47083"/>
</organismHost>
<accession>Q7M021</accession>
<feature type="region of interest" description="Disordered" evidence="3">
    <location>
        <begin position="220"/>
        <end position="326"/>
    </location>
</feature>
<dbReference type="PIR" id="A61410">
    <property type="entry name" value="A61410"/>
</dbReference>
<proteinExistence type="predicted"/>
<feature type="compositionally biased region" description="Basic and acidic residues" evidence="3">
    <location>
        <begin position="303"/>
        <end position="326"/>
    </location>
</feature>
<reference evidence="4" key="1">
    <citation type="journal article" date="1991" name="J. Gen. Virol.">
        <title>Nucleotide sequence of RNA 2 of a Czechoslovakian isolate of red clover necrotic mosaic virus.</title>
        <authorList>
            <person name="Osman T.A."/>
            <person name="Miller S.J."/>
            <person name="Marriott A.C."/>
            <person name="Buck K.W."/>
        </authorList>
    </citation>
    <scope>NUCLEOTIDE SEQUENCE</scope>
</reference>
<protein>
    <submittedName>
        <fullName evidence="4">p2 protein</fullName>
    </submittedName>
</protein>
<organismHost>
    <name type="scientific">Trifolium pratense</name>
    <name type="common">Red clover</name>
    <dbReference type="NCBI Taxonomy" id="57577"/>
</organismHost>